<dbReference type="CDD" id="cd00038">
    <property type="entry name" value="CAP_ED"/>
    <property type="match status" value="1"/>
</dbReference>
<keyword evidence="3" id="KW-1185">Reference proteome</keyword>
<evidence type="ECO:0000259" key="1">
    <source>
        <dbReference type="PROSITE" id="PS50042"/>
    </source>
</evidence>
<evidence type="ECO:0000313" key="3">
    <source>
        <dbReference type="Proteomes" id="UP001595818"/>
    </source>
</evidence>
<accession>A0ABV9T282</accession>
<organism evidence="2 3">
    <name type="scientific">Negadavirga shengliensis</name>
    <dbReference type="NCBI Taxonomy" id="1389218"/>
    <lineage>
        <taxon>Bacteria</taxon>
        <taxon>Pseudomonadati</taxon>
        <taxon>Bacteroidota</taxon>
        <taxon>Cytophagia</taxon>
        <taxon>Cytophagales</taxon>
        <taxon>Cyclobacteriaceae</taxon>
        <taxon>Negadavirga</taxon>
    </lineage>
</organism>
<dbReference type="RefSeq" id="WP_377065079.1">
    <property type="nucleotide sequence ID" value="NZ_JBHSJJ010000006.1"/>
</dbReference>
<dbReference type="Proteomes" id="UP001595818">
    <property type="component" value="Unassembled WGS sequence"/>
</dbReference>
<feature type="domain" description="Cyclic nucleotide-binding" evidence="1">
    <location>
        <begin position="1"/>
        <end position="84"/>
    </location>
</feature>
<gene>
    <name evidence="2" type="ORF">ACFPFU_12830</name>
</gene>
<dbReference type="SUPFAM" id="SSF51206">
    <property type="entry name" value="cAMP-binding domain-like"/>
    <property type="match status" value="1"/>
</dbReference>
<dbReference type="Pfam" id="PF00027">
    <property type="entry name" value="cNMP_binding"/>
    <property type="match status" value="1"/>
</dbReference>
<dbReference type="EMBL" id="JBHSJJ010000006">
    <property type="protein sequence ID" value="MFC4872573.1"/>
    <property type="molecule type" value="Genomic_DNA"/>
</dbReference>
<dbReference type="InterPro" id="IPR000595">
    <property type="entry name" value="cNMP-bd_dom"/>
</dbReference>
<reference evidence="3" key="1">
    <citation type="journal article" date="2019" name="Int. J. Syst. Evol. Microbiol.">
        <title>The Global Catalogue of Microorganisms (GCM) 10K type strain sequencing project: providing services to taxonomists for standard genome sequencing and annotation.</title>
        <authorList>
            <consortium name="The Broad Institute Genomics Platform"/>
            <consortium name="The Broad Institute Genome Sequencing Center for Infectious Disease"/>
            <person name="Wu L."/>
            <person name="Ma J."/>
        </authorList>
    </citation>
    <scope>NUCLEOTIDE SEQUENCE [LARGE SCALE GENOMIC DNA]</scope>
    <source>
        <strain evidence="3">CGMCC 4.7466</strain>
    </source>
</reference>
<comment type="caution">
    <text evidence="2">The sequence shown here is derived from an EMBL/GenBank/DDBJ whole genome shotgun (WGS) entry which is preliminary data.</text>
</comment>
<evidence type="ECO:0000313" key="2">
    <source>
        <dbReference type="EMBL" id="MFC4872573.1"/>
    </source>
</evidence>
<sequence>MFFPKKATILQQGKTERHLSYVETGIVRLYMPKAGEDLTFGFSFSGSFVSAYDSFLTQTHCPYEIQALTDTVLWQIDYKDLQEVYAHTKIGNEIGRKNAENQFLVKSKRELSLLDKTAEERYLDLFAQRPELIRKIPLKYIASYIGVTPQALSRIRRRIS</sequence>
<dbReference type="InterPro" id="IPR014710">
    <property type="entry name" value="RmlC-like_jellyroll"/>
</dbReference>
<dbReference type="Gene3D" id="2.60.120.10">
    <property type="entry name" value="Jelly Rolls"/>
    <property type="match status" value="1"/>
</dbReference>
<dbReference type="PROSITE" id="PS50042">
    <property type="entry name" value="CNMP_BINDING_3"/>
    <property type="match status" value="1"/>
</dbReference>
<name>A0ABV9T282_9BACT</name>
<protein>
    <submittedName>
        <fullName evidence="2">Crp/Fnr family transcriptional regulator</fullName>
    </submittedName>
</protein>
<proteinExistence type="predicted"/>
<dbReference type="InterPro" id="IPR018490">
    <property type="entry name" value="cNMP-bd_dom_sf"/>
</dbReference>